<evidence type="ECO:0000313" key="3">
    <source>
        <dbReference type="EMBL" id="CAI2194700.1"/>
    </source>
</evidence>
<feature type="region of interest" description="Disordered" evidence="1">
    <location>
        <begin position="133"/>
        <end position="216"/>
    </location>
</feature>
<feature type="compositionally biased region" description="Gly residues" evidence="1">
    <location>
        <begin position="145"/>
        <end position="211"/>
    </location>
</feature>
<comment type="caution">
    <text evidence="3">The sequence shown here is derived from an EMBL/GenBank/DDBJ whole genome shotgun (WGS) entry which is preliminary data.</text>
</comment>
<protein>
    <submittedName>
        <fullName evidence="3">13034_t:CDS:1</fullName>
    </submittedName>
</protein>
<evidence type="ECO:0000256" key="1">
    <source>
        <dbReference type="SAM" id="MobiDB-lite"/>
    </source>
</evidence>
<gene>
    <name evidence="3" type="ORF">FWILDA_LOCUS16708</name>
</gene>
<accession>A0A9W4T8X2</accession>
<dbReference type="EMBL" id="CAMKVN010011278">
    <property type="protein sequence ID" value="CAI2194700.1"/>
    <property type="molecule type" value="Genomic_DNA"/>
</dbReference>
<feature type="signal peptide" evidence="2">
    <location>
        <begin position="1"/>
        <end position="31"/>
    </location>
</feature>
<feature type="non-terminal residue" evidence="3">
    <location>
        <position position="305"/>
    </location>
</feature>
<evidence type="ECO:0000313" key="4">
    <source>
        <dbReference type="Proteomes" id="UP001153678"/>
    </source>
</evidence>
<feature type="chain" id="PRO_5040752776" evidence="2">
    <location>
        <begin position="32"/>
        <end position="305"/>
    </location>
</feature>
<dbReference type="OrthoDB" id="10556733at2759"/>
<dbReference type="AlphaFoldDB" id="A0A9W4T8X2"/>
<proteinExistence type="predicted"/>
<keyword evidence="2" id="KW-0732">Signal</keyword>
<reference evidence="3" key="1">
    <citation type="submission" date="2022-08" db="EMBL/GenBank/DDBJ databases">
        <authorList>
            <person name="Kallberg Y."/>
            <person name="Tangrot J."/>
            <person name="Rosling A."/>
        </authorList>
    </citation>
    <scope>NUCLEOTIDE SEQUENCE</scope>
    <source>
        <strain evidence="3">Wild A</strain>
    </source>
</reference>
<dbReference type="Proteomes" id="UP001153678">
    <property type="component" value="Unassembled WGS sequence"/>
</dbReference>
<keyword evidence="4" id="KW-1185">Reference proteome</keyword>
<sequence>MVMYNYKERGPPIFSLKTLVLLFFIVNITNSQSSEVSYVTHEENISGLKIVQADSYITNGAICFRLAKKSLYFEECNDEIVYLRLLKLDGSVETLDFAGIPQESFCKGNPVGVSFHKKHHKNHDYCKYGDHDSKCGSPGKMPNEPGGGGGGGTPNTPGGGGGGTPNTPGGGGGGGTPNTPGGGGGGGTPNTPGGGGGGGTPNTPGGGGGGTPETPIDEIEVVSDSIVVYAISRDYILITYSCNGSICGKIVNWEGETTDEIQFKDVCTDSRIIKSMYDDGDNGGFLYACYQQETESITWTTYTAP</sequence>
<evidence type="ECO:0000256" key="2">
    <source>
        <dbReference type="SAM" id="SignalP"/>
    </source>
</evidence>
<organism evidence="3 4">
    <name type="scientific">Funneliformis geosporum</name>
    <dbReference type="NCBI Taxonomy" id="1117311"/>
    <lineage>
        <taxon>Eukaryota</taxon>
        <taxon>Fungi</taxon>
        <taxon>Fungi incertae sedis</taxon>
        <taxon>Mucoromycota</taxon>
        <taxon>Glomeromycotina</taxon>
        <taxon>Glomeromycetes</taxon>
        <taxon>Glomerales</taxon>
        <taxon>Glomeraceae</taxon>
        <taxon>Funneliformis</taxon>
    </lineage>
</organism>
<name>A0A9W4T8X2_9GLOM</name>